<dbReference type="EMBL" id="CM007384">
    <property type="protein sequence ID" value="ONK70757.1"/>
    <property type="molecule type" value="Genomic_DNA"/>
</dbReference>
<name>A0A5P1F026_ASPOF</name>
<dbReference type="GO" id="GO:0043022">
    <property type="term" value="F:ribosome binding"/>
    <property type="evidence" value="ECO:0007669"/>
    <property type="project" value="InterPro"/>
</dbReference>
<dbReference type="Proteomes" id="UP000243459">
    <property type="component" value="Chromosome 4"/>
</dbReference>
<dbReference type="GO" id="GO:0003746">
    <property type="term" value="F:translation elongation factor activity"/>
    <property type="evidence" value="ECO:0007669"/>
    <property type="project" value="InterPro"/>
</dbReference>
<dbReference type="Pfam" id="PF01287">
    <property type="entry name" value="eIF-5a"/>
    <property type="match status" value="1"/>
</dbReference>
<dbReference type="AlphaFoldDB" id="A0A5P1F026"/>
<evidence type="ECO:0000259" key="1">
    <source>
        <dbReference type="Pfam" id="PF01287"/>
    </source>
</evidence>
<proteinExistence type="predicted"/>
<keyword evidence="3" id="KW-1185">Reference proteome</keyword>
<reference evidence="3" key="1">
    <citation type="journal article" date="2017" name="Nat. Commun.">
        <title>The asparagus genome sheds light on the origin and evolution of a young Y chromosome.</title>
        <authorList>
            <person name="Harkess A."/>
            <person name="Zhou J."/>
            <person name="Xu C."/>
            <person name="Bowers J.E."/>
            <person name="Van der Hulst R."/>
            <person name="Ayyampalayam S."/>
            <person name="Mercati F."/>
            <person name="Riccardi P."/>
            <person name="McKain M.R."/>
            <person name="Kakrana A."/>
            <person name="Tang H."/>
            <person name="Ray J."/>
            <person name="Groenendijk J."/>
            <person name="Arikit S."/>
            <person name="Mathioni S.M."/>
            <person name="Nakano M."/>
            <person name="Shan H."/>
            <person name="Telgmann-Rauber A."/>
            <person name="Kanno A."/>
            <person name="Yue Z."/>
            <person name="Chen H."/>
            <person name="Li W."/>
            <person name="Chen Y."/>
            <person name="Xu X."/>
            <person name="Zhang Y."/>
            <person name="Luo S."/>
            <person name="Chen H."/>
            <person name="Gao J."/>
            <person name="Mao Z."/>
            <person name="Pires J.C."/>
            <person name="Luo M."/>
            <person name="Kudrna D."/>
            <person name="Wing R.A."/>
            <person name="Meyers B.C."/>
            <person name="Yi K."/>
            <person name="Kong H."/>
            <person name="Lavrijsen P."/>
            <person name="Sunseri F."/>
            <person name="Falavigna A."/>
            <person name="Ye Y."/>
            <person name="Leebens-Mack J.H."/>
            <person name="Chen G."/>
        </authorList>
    </citation>
    <scope>NUCLEOTIDE SEQUENCE [LARGE SCALE GENOMIC DNA]</scope>
    <source>
        <strain evidence="3">cv. DH0086</strain>
    </source>
</reference>
<dbReference type="Gene3D" id="2.40.50.140">
    <property type="entry name" value="Nucleic acid-binding proteins"/>
    <property type="match status" value="1"/>
</dbReference>
<accession>A0A5P1F026</accession>
<evidence type="ECO:0000313" key="3">
    <source>
        <dbReference type="Proteomes" id="UP000243459"/>
    </source>
</evidence>
<dbReference type="GO" id="GO:0045905">
    <property type="term" value="P:positive regulation of translational termination"/>
    <property type="evidence" value="ECO:0007669"/>
    <property type="project" value="InterPro"/>
</dbReference>
<dbReference type="InterPro" id="IPR012340">
    <property type="entry name" value="NA-bd_OB-fold"/>
</dbReference>
<dbReference type="InterPro" id="IPR020189">
    <property type="entry name" value="IF5A_C"/>
</dbReference>
<dbReference type="GO" id="GO:0045901">
    <property type="term" value="P:positive regulation of translational elongation"/>
    <property type="evidence" value="ECO:0007669"/>
    <property type="project" value="InterPro"/>
</dbReference>
<sequence length="122" mass="13450">MISLAMHSVGELAGDDGGSLFEGSDGAARGDDSVQTIAVDSSYYRALNWKLEFGQNSLLQIKDEFADGKGLVVTVMFAMGEDQICALKDSGNGFFLNKKWICALMLVNDERYNYYYLLLLTL</sequence>
<evidence type="ECO:0000313" key="2">
    <source>
        <dbReference type="EMBL" id="ONK70757.1"/>
    </source>
</evidence>
<gene>
    <name evidence="2" type="ORF">A4U43_C04F1210</name>
</gene>
<organism evidence="2 3">
    <name type="scientific">Asparagus officinalis</name>
    <name type="common">Garden asparagus</name>
    <dbReference type="NCBI Taxonomy" id="4686"/>
    <lineage>
        <taxon>Eukaryota</taxon>
        <taxon>Viridiplantae</taxon>
        <taxon>Streptophyta</taxon>
        <taxon>Embryophyta</taxon>
        <taxon>Tracheophyta</taxon>
        <taxon>Spermatophyta</taxon>
        <taxon>Magnoliopsida</taxon>
        <taxon>Liliopsida</taxon>
        <taxon>Asparagales</taxon>
        <taxon>Asparagaceae</taxon>
        <taxon>Asparagoideae</taxon>
        <taxon>Asparagus</taxon>
    </lineage>
</organism>
<protein>
    <recommendedName>
        <fullName evidence="1">Translation initiation factor 5A C-terminal domain-containing protein</fullName>
    </recommendedName>
</protein>
<feature type="domain" description="Translation initiation factor 5A C-terminal" evidence="1">
    <location>
        <begin position="60"/>
        <end position="88"/>
    </location>
</feature>
<dbReference type="Gramene" id="ONK70757">
    <property type="protein sequence ID" value="ONK70757"/>
    <property type="gene ID" value="A4U43_C04F1210"/>
</dbReference>
<dbReference type="GO" id="GO:0003723">
    <property type="term" value="F:RNA binding"/>
    <property type="evidence" value="ECO:0007669"/>
    <property type="project" value="InterPro"/>
</dbReference>